<evidence type="ECO:0000313" key="4">
    <source>
        <dbReference type="EMBL" id="MCW3788740.1"/>
    </source>
</evidence>
<dbReference type="SUPFAM" id="SSF63411">
    <property type="entry name" value="LuxS/MPP-like metallohydrolase"/>
    <property type="match status" value="4"/>
</dbReference>
<keyword evidence="5" id="KW-1185">Reference proteome</keyword>
<dbReference type="InterPro" id="IPR011765">
    <property type="entry name" value="Pept_M16_N"/>
</dbReference>
<feature type="domain" description="Peptidase M16 N-terminal" evidence="2">
    <location>
        <begin position="40"/>
        <end position="91"/>
    </location>
</feature>
<evidence type="ECO:0000259" key="2">
    <source>
        <dbReference type="Pfam" id="PF00675"/>
    </source>
</evidence>
<dbReference type="Proteomes" id="UP001209229">
    <property type="component" value="Unassembled WGS sequence"/>
</dbReference>
<organism evidence="4 5">
    <name type="scientific">Plebeiibacterium sediminum</name>
    <dbReference type="NCBI Taxonomy" id="2992112"/>
    <lineage>
        <taxon>Bacteria</taxon>
        <taxon>Pseudomonadati</taxon>
        <taxon>Bacteroidota</taxon>
        <taxon>Bacteroidia</taxon>
        <taxon>Marinilabiliales</taxon>
        <taxon>Marinilabiliaceae</taxon>
        <taxon>Plebeiibacterium</taxon>
    </lineage>
</organism>
<evidence type="ECO:0000256" key="1">
    <source>
        <dbReference type="ARBA" id="ARBA00007261"/>
    </source>
</evidence>
<dbReference type="PANTHER" id="PTHR11851">
    <property type="entry name" value="METALLOPROTEASE"/>
    <property type="match status" value="1"/>
</dbReference>
<dbReference type="InterPro" id="IPR050361">
    <property type="entry name" value="MPP/UQCRC_Complex"/>
</dbReference>
<dbReference type="InterPro" id="IPR007863">
    <property type="entry name" value="Peptidase_M16_C"/>
</dbReference>
<dbReference type="Pfam" id="PF05193">
    <property type="entry name" value="Peptidase_M16_C"/>
    <property type="match status" value="2"/>
</dbReference>
<evidence type="ECO:0000313" key="5">
    <source>
        <dbReference type="Proteomes" id="UP001209229"/>
    </source>
</evidence>
<comment type="similarity">
    <text evidence="1">Belongs to the peptidase M16 family.</text>
</comment>
<evidence type="ECO:0000259" key="3">
    <source>
        <dbReference type="Pfam" id="PF05193"/>
    </source>
</evidence>
<accession>A0AAE3M8W2</accession>
<reference evidence="4" key="1">
    <citation type="submission" date="2022-10" db="EMBL/GenBank/DDBJ databases">
        <authorList>
            <person name="Yu W.X."/>
        </authorList>
    </citation>
    <scope>NUCLEOTIDE SEQUENCE</scope>
    <source>
        <strain evidence="4">AAT</strain>
    </source>
</reference>
<dbReference type="InterPro" id="IPR011249">
    <property type="entry name" value="Metalloenz_LuxS/M16"/>
</dbReference>
<dbReference type="GO" id="GO:0046872">
    <property type="term" value="F:metal ion binding"/>
    <property type="evidence" value="ECO:0007669"/>
    <property type="project" value="InterPro"/>
</dbReference>
<sequence>MFKQTLITLFCLFYISINAKEIPSALKVETYTLANGLTIYLNEDHSTSSVMGMVAVKGGSKRDPQDATGIAHYFEHIMFKGTDKIGTTDYTKEKVYLDSIAAQYDKLGQTTDSKERETIQLKINQLSLEASDYAIPNEFDRIISQMGGQDLNAFTGYEYIGYLNSFPQTEMEKWLEIYSHRFENPVFRLFQSELETVYEEKNLYADNMFSSFLEALLKELYQETPYANPVIGYAEHLKNPSLSKMREYYEKYYVPNNMALILTGDFDAKAVKPMIEEKFGDWKAKDLPQEDEIKAIPFNGREQVNKRLLPIKVGVLGFRTVPIGHPDELKINLCNRILSNYSYTGLLDELVNDNELMEAQVENLNFEELGSTLIIMVPKLFGQSLKKTEKLILEKINKLKQGDFNNDLIDAVKLEMISEKEREIEDSRNRTIALMDAFVYNKNWDDEIKYADHLNAITKDEIIETAKKYYGDNYLAFYSKMGFPKKDKIKKPAYKPVKPQNTEAKSEYAKMIKELPSEKVIPHFTEEGIDFNKGKLNECAEYYTSKNPINDIFSLNIKFHAGTNENIENDLADEIISYCGTKEFAYSDFKKELQKLGADFYANANGTNFTLHISGLEKNFNPTLKLINDLITDPVLKDSEKIKLIRDRKMNKKMMLKDLDSQSEALDEYALYKTNSYYLNDITAKQIKTISLDSLIALTKNVFSNSCELHYCGNLSPEEFKSITTKQLTFTSHLQKGNRYFVKDKIKPTENEVFFINDKNAVQSHISLYVISNKNDTADYWDQKLFNEYFSGDMSSLVFQEIREFKSLAYSAYGYSQTPFSKNHPSFFTGIMSTQADKTIEALETYVDLINNMPQKPERMDIIKESIKQSMNSKRPGFRNITNSIPYWQYVGCDEDPNKLLYSRVDEMNFDHVLAYYNKYIKDKKIIITIVGDKKRIDFEKLHQFGNVKELDKKDVFN</sequence>
<dbReference type="Pfam" id="PF00675">
    <property type="entry name" value="Peptidase_M16"/>
    <property type="match status" value="2"/>
</dbReference>
<protein>
    <submittedName>
        <fullName evidence="4">Insulinase family protein</fullName>
    </submittedName>
</protein>
<comment type="caution">
    <text evidence="4">The sequence shown here is derived from an EMBL/GenBank/DDBJ whole genome shotgun (WGS) entry which is preliminary data.</text>
</comment>
<dbReference type="RefSeq" id="WP_301192297.1">
    <property type="nucleotide sequence ID" value="NZ_JAPDPJ010000063.1"/>
</dbReference>
<name>A0AAE3M8W2_9BACT</name>
<dbReference type="AlphaFoldDB" id="A0AAE3M8W2"/>
<feature type="domain" description="Peptidase M16 C-terminal" evidence="3">
    <location>
        <begin position="693"/>
        <end position="852"/>
    </location>
</feature>
<dbReference type="EMBL" id="JAPDPJ010000063">
    <property type="protein sequence ID" value="MCW3788740.1"/>
    <property type="molecule type" value="Genomic_DNA"/>
</dbReference>
<proteinExistence type="inferred from homology"/>
<gene>
    <name evidence="4" type="ORF">OM075_19880</name>
</gene>
<feature type="domain" description="Peptidase M16 N-terminal" evidence="2">
    <location>
        <begin position="136"/>
        <end position="231"/>
    </location>
</feature>
<feature type="domain" description="Peptidase M16 C-terminal" evidence="3">
    <location>
        <begin position="243"/>
        <end position="413"/>
    </location>
</feature>
<dbReference type="PANTHER" id="PTHR11851:SF49">
    <property type="entry name" value="MITOCHONDRIAL-PROCESSING PEPTIDASE SUBUNIT ALPHA"/>
    <property type="match status" value="1"/>
</dbReference>
<dbReference type="Gene3D" id="3.30.830.10">
    <property type="entry name" value="Metalloenzyme, LuxS/M16 peptidase-like"/>
    <property type="match status" value="4"/>
</dbReference>